<dbReference type="Gene3D" id="3.40.50.720">
    <property type="entry name" value="NAD(P)-binding Rossmann-like Domain"/>
    <property type="match status" value="1"/>
</dbReference>
<dbReference type="PROSITE" id="PS50890">
    <property type="entry name" value="PUA"/>
    <property type="match status" value="1"/>
</dbReference>
<dbReference type="STRING" id="1344416.A0A139A0Z5"/>
<dbReference type="GO" id="GO:0006556">
    <property type="term" value="P:S-adenosylmethionine biosynthetic process"/>
    <property type="evidence" value="ECO:0007669"/>
    <property type="project" value="UniProtKB-UniPathway"/>
</dbReference>
<name>A0A139A0Z5_GONPJ</name>
<dbReference type="InterPro" id="IPR005913">
    <property type="entry name" value="dTDP_dehydrorham_reduct"/>
</dbReference>
<protein>
    <submittedName>
        <fullName evidence="2">NAD(P)-binding protein</fullName>
    </submittedName>
</protein>
<dbReference type="PANTHER" id="PTHR10491">
    <property type="entry name" value="DTDP-4-DEHYDRORHAMNOSE REDUCTASE"/>
    <property type="match status" value="1"/>
</dbReference>
<dbReference type="CDD" id="cd05254">
    <property type="entry name" value="dTDP_HR_like_SDR_e"/>
    <property type="match status" value="1"/>
</dbReference>
<dbReference type="UniPathway" id="UPA00315">
    <property type="reaction ID" value="UER00080"/>
</dbReference>
<gene>
    <name evidence="2" type="ORF">M427DRAFT_61983</name>
</gene>
<feature type="domain" description="RmlD-like substrate binding" evidence="1">
    <location>
        <begin position="4"/>
        <end position="218"/>
    </location>
</feature>
<dbReference type="Pfam" id="PF04321">
    <property type="entry name" value="RmlD_sub_bind"/>
    <property type="match status" value="1"/>
</dbReference>
<organism evidence="2 3">
    <name type="scientific">Gonapodya prolifera (strain JEL478)</name>
    <name type="common">Monoblepharis prolifera</name>
    <dbReference type="NCBI Taxonomy" id="1344416"/>
    <lineage>
        <taxon>Eukaryota</taxon>
        <taxon>Fungi</taxon>
        <taxon>Fungi incertae sedis</taxon>
        <taxon>Chytridiomycota</taxon>
        <taxon>Chytridiomycota incertae sedis</taxon>
        <taxon>Monoblepharidomycetes</taxon>
        <taxon>Monoblepharidales</taxon>
        <taxon>Gonapodyaceae</taxon>
        <taxon>Gonapodya</taxon>
    </lineage>
</organism>
<sequence>MDCTVLITGASGLLGRAVLAEFKENYSGGKVVGTGLSRADGKDIIRLDFTKEEEVESVLNEVKPSVIIHCAAERRPDVAERDRDGVLKLNVVSSGSLAKRARAINAKLFYISTDYVFDGMSPPYEVDAKPNPLNFYGVSKYEGEKAVLSEYPGATVVRVPILYGKTAPGNNAESAVNVLLDITRDASKKVNMDHRQARYPTNGESCGAVRCGAIPTADLAPTTYLHFLPFHHVFHHYSPQSQMLLVPCMPFHSSPRPPSRGSSTTPPDERFTKYDICQVLARVDGGRSVAHLVPVTVPDPGAASRPDDARLSTRRIREVLGEGHLALKFVVFEEWWRREIAEETR</sequence>
<dbReference type="EMBL" id="KQ965821">
    <property type="protein sequence ID" value="KXS10450.1"/>
    <property type="molecule type" value="Genomic_DNA"/>
</dbReference>
<evidence type="ECO:0000313" key="2">
    <source>
        <dbReference type="EMBL" id="KXS10450.1"/>
    </source>
</evidence>
<dbReference type="Proteomes" id="UP000070544">
    <property type="component" value="Unassembled WGS sequence"/>
</dbReference>
<dbReference type="InterPro" id="IPR029903">
    <property type="entry name" value="RmlD-like-bd"/>
</dbReference>
<dbReference type="OrthoDB" id="6235964at2759"/>
<accession>A0A139A0Z5</accession>
<dbReference type="PANTHER" id="PTHR10491:SF4">
    <property type="entry name" value="METHIONINE ADENOSYLTRANSFERASE 2 SUBUNIT BETA"/>
    <property type="match status" value="1"/>
</dbReference>
<dbReference type="GO" id="GO:0048269">
    <property type="term" value="C:methionine adenosyltransferase complex"/>
    <property type="evidence" value="ECO:0007669"/>
    <property type="project" value="TreeGrafter"/>
</dbReference>
<proteinExistence type="predicted"/>
<dbReference type="GO" id="GO:0048270">
    <property type="term" value="F:methionine adenosyltransferase regulator activity"/>
    <property type="evidence" value="ECO:0007669"/>
    <property type="project" value="TreeGrafter"/>
</dbReference>
<keyword evidence="3" id="KW-1185">Reference proteome</keyword>
<evidence type="ECO:0000259" key="1">
    <source>
        <dbReference type="Pfam" id="PF04321"/>
    </source>
</evidence>
<reference evidence="2 3" key="1">
    <citation type="journal article" date="2015" name="Genome Biol. Evol.">
        <title>Phylogenomic analyses indicate that early fungi evolved digesting cell walls of algal ancestors of land plants.</title>
        <authorList>
            <person name="Chang Y."/>
            <person name="Wang S."/>
            <person name="Sekimoto S."/>
            <person name="Aerts A.L."/>
            <person name="Choi C."/>
            <person name="Clum A."/>
            <person name="LaButti K.M."/>
            <person name="Lindquist E.A."/>
            <person name="Yee Ngan C."/>
            <person name="Ohm R.A."/>
            <person name="Salamov A.A."/>
            <person name="Grigoriev I.V."/>
            <person name="Spatafora J.W."/>
            <person name="Berbee M.L."/>
        </authorList>
    </citation>
    <scope>NUCLEOTIDE SEQUENCE [LARGE SCALE GENOMIC DNA]</scope>
    <source>
        <strain evidence="2 3">JEL478</strain>
    </source>
</reference>
<dbReference type="SUPFAM" id="SSF51735">
    <property type="entry name" value="NAD(P)-binding Rossmann-fold domains"/>
    <property type="match status" value="1"/>
</dbReference>
<dbReference type="AlphaFoldDB" id="A0A139A0Z5"/>
<dbReference type="InterPro" id="IPR036291">
    <property type="entry name" value="NAD(P)-bd_dom_sf"/>
</dbReference>
<evidence type="ECO:0000313" key="3">
    <source>
        <dbReference type="Proteomes" id="UP000070544"/>
    </source>
</evidence>